<name>H1KVN3_METEX</name>
<evidence type="ECO:0000313" key="2">
    <source>
        <dbReference type="Proteomes" id="UP000004382"/>
    </source>
</evidence>
<dbReference type="AlphaFoldDB" id="H1KVN3"/>
<feature type="non-terminal residue" evidence="1">
    <location>
        <position position="43"/>
    </location>
</feature>
<organism evidence="1 2">
    <name type="scientific">Methylorubrum extorquens DSM 13060</name>
    <dbReference type="NCBI Taxonomy" id="882800"/>
    <lineage>
        <taxon>Bacteria</taxon>
        <taxon>Pseudomonadati</taxon>
        <taxon>Pseudomonadota</taxon>
        <taxon>Alphaproteobacteria</taxon>
        <taxon>Hyphomicrobiales</taxon>
        <taxon>Methylobacteriaceae</taxon>
        <taxon>Methylorubrum</taxon>
    </lineage>
</organism>
<reference evidence="1 2" key="1">
    <citation type="submission" date="2011-09" db="EMBL/GenBank/DDBJ databases">
        <title>The draft genome of Methylobacterium extorquens DSM 13060.</title>
        <authorList>
            <consortium name="US DOE Joint Genome Institute (JGI-PGF)"/>
            <person name="Lucas S."/>
            <person name="Han J."/>
            <person name="Lapidus A."/>
            <person name="Cheng J.-F."/>
            <person name="Goodwin L."/>
            <person name="Pitluck S."/>
            <person name="Peters L."/>
            <person name="Land M.L."/>
            <person name="Hauser L."/>
            <person name="Koskimaki J."/>
            <person name="Halonen O."/>
            <person name="Pirttila A."/>
            <person name="Frank C."/>
            <person name="Woyke T.J."/>
        </authorList>
    </citation>
    <scope>NUCLEOTIDE SEQUENCE [LARGE SCALE GENOMIC DNA]</scope>
    <source>
        <strain evidence="1 2">DSM 13060</strain>
    </source>
</reference>
<comment type="caution">
    <text evidence="1">The sequence shown here is derived from an EMBL/GenBank/DDBJ whole genome shotgun (WGS) entry which is preliminary data.</text>
</comment>
<accession>H1KVN3</accession>
<dbReference type="Proteomes" id="UP000004382">
    <property type="component" value="Unassembled WGS sequence"/>
</dbReference>
<protein>
    <submittedName>
        <fullName evidence="1">N-acetylmuramoyl-L-alanine amidase</fullName>
    </submittedName>
</protein>
<dbReference type="EMBL" id="AGJK01000524">
    <property type="protein sequence ID" value="EHP72835.1"/>
    <property type="molecule type" value="Genomic_DNA"/>
</dbReference>
<sequence precursor="true">MPHSTRLPRTGLVRPIAILALAGGLVLAAGPVPAQDGPGTPQP</sequence>
<gene>
    <name evidence="1" type="ORF">MetexDRAFT_6696</name>
</gene>
<proteinExistence type="predicted"/>
<evidence type="ECO:0000313" key="1">
    <source>
        <dbReference type="EMBL" id="EHP72835.1"/>
    </source>
</evidence>